<dbReference type="EMBL" id="CM007900">
    <property type="protein sequence ID" value="OTG08449.1"/>
    <property type="molecule type" value="Genomic_DNA"/>
</dbReference>
<dbReference type="AlphaFoldDB" id="A0A251TCH5"/>
<dbReference type="Gramene" id="mRNA:HanXRQr2_Chr08g0338761">
    <property type="protein sequence ID" value="mRNA:HanXRQr2_Chr08g0338761"/>
    <property type="gene ID" value="HanXRQr2_Chr08g0338761"/>
</dbReference>
<reference evidence="2" key="2">
    <citation type="submission" date="2017-02" db="EMBL/GenBank/DDBJ databases">
        <title>Sunflower complete genome.</title>
        <authorList>
            <person name="Langlade N."/>
            <person name="Munos S."/>
        </authorList>
    </citation>
    <scope>NUCLEOTIDE SEQUENCE [LARGE SCALE GENOMIC DNA]</scope>
    <source>
        <tissue evidence="2">Leaves</tissue>
    </source>
</reference>
<accession>A0A251TCH5</accession>
<reference evidence="1" key="3">
    <citation type="submission" date="2020-06" db="EMBL/GenBank/DDBJ databases">
        <title>Helianthus annuus Genome sequencing and assembly Release 2.</title>
        <authorList>
            <person name="Gouzy J."/>
            <person name="Langlade N."/>
            <person name="Munos S."/>
        </authorList>
    </citation>
    <scope>NUCLEOTIDE SEQUENCE</scope>
    <source>
        <tissue evidence="1">Leaves</tissue>
    </source>
</reference>
<proteinExistence type="predicted"/>
<protein>
    <submittedName>
        <fullName evidence="2">Uncharacterized protein</fullName>
    </submittedName>
</protein>
<name>A0A251TCH5_HELAN</name>
<keyword evidence="3" id="KW-1185">Reference proteome</keyword>
<dbReference type="EMBL" id="MNCJ02000323">
    <property type="protein sequence ID" value="KAF5795360.1"/>
    <property type="molecule type" value="Genomic_DNA"/>
</dbReference>
<gene>
    <name evidence="2" type="ORF">HannXRQ_Chr11g0341901</name>
    <name evidence="1" type="ORF">HanXRQr2_Chr08g0338761</name>
</gene>
<reference evidence="1 3" key="1">
    <citation type="journal article" date="2017" name="Nature">
        <title>The sunflower genome provides insights into oil metabolism, flowering and Asterid evolution.</title>
        <authorList>
            <person name="Badouin H."/>
            <person name="Gouzy J."/>
            <person name="Grassa C.J."/>
            <person name="Murat F."/>
            <person name="Staton S.E."/>
            <person name="Cottret L."/>
            <person name="Lelandais-Briere C."/>
            <person name="Owens G.L."/>
            <person name="Carrere S."/>
            <person name="Mayjonade B."/>
            <person name="Legrand L."/>
            <person name="Gill N."/>
            <person name="Kane N.C."/>
            <person name="Bowers J.E."/>
            <person name="Hubner S."/>
            <person name="Bellec A."/>
            <person name="Berard A."/>
            <person name="Berges H."/>
            <person name="Blanchet N."/>
            <person name="Boniface M.C."/>
            <person name="Brunel D."/>
            <person name="Catrice O."/>
            <person name="Chaidir N."/>
            <person name="Claudel C."/>
            <person name="Donnadieu C."/>
            <person name="Faraut T."/>
            <person name="Fievet G."/>
            <person name="Helmstetter N."/>
            <person name="King M."/>
            <person name="Knapp S.J."/>
            <person name="Lai Z."/>
            <person name="Le Paslier M.C."/>
            <person name="Lippi Y."/>
            <person name="Lorenzon L."/>
            <person name="Mandel J.R."/>
            <person name="Marage G."/>
            <person name="Marchand G."/>
            <person name="Marquand E."/>
            <person name="Bret-Mestries E."/>
            <person name="Morien E."/>
            <person name="Nambeesan S."/>
            <person name="Nguyen T."/>
            <person name="Pegot-Espagnet P."/>
            <person name="Pouilly N."/>
            <person name="Raftis F."/>
            <person name="Sallet E."/>
            <person name="Schiex T."/>
            <person name="Thomas J."/>
            <person name="Vandecasteele C."/>
            <person name="Vares D."/>
            <person name="Vear F."/>
            <person name="Vautrin S."/>
            <person name="Crespi M."/>
            <person name="Mangin B."/>
            <person name="Burke J.M."/>
            <person name="Salse J."/>
            <person name="Munos S."/>
            <person name="Vincourt P."/>
            <person name="Rieseberg L.H."/>
            <person name="Langlade N.B."/>
        </authorList>
    </citation>
    <scope>NUCLEOTIDE SEQUENCE [LARGE SCALE GENOMIC DNA]</scope>
    <source>
        <strain evidence="3">cv. SF193</strain>
        <tissue evidence="1">Leaves</tissue>
    </source>
</reference>
<organism evidence="2 3">
    <name type="scientific">Helianthus annuus</name>
    <name type="common">Common sunflower</name>
    <dbReference type="NCBI Taxonomy" id="4232"/>
    <lineage>
        <taxon>Eukaryota</taxon>
        <taxon>Viridiplantae</taxon>
        <taxon>Streptophyta</taxon>
        <taxon>Embryophyta</taxon>
        <taxon>Tracheophyta</taxon>
        <taxon>Spermatophyta</taxon>
        <taxon>Magnoliopsida</taxon>
        <taxon>eudicotyledons</taxon>
        <taxon>Gunneridae</taxon>
        <taxon>Pentapetalae</taxon>
        <taxon>asterids</taxon>
        <taxon>campanulids</taxon>
        <taxon>Asterales</taxon>
        <taxon>Asteraceae</taxon>
        <taxon>Asteroideae</taxon>
        <taxon>Heliantheae alliance</taxon>
        <taxon>Heliantheae</taxon>
        <taxon>Helianthus</taxon>
    </lineage>
</organism>
<dbReference type="InParanoid" id="A0A251TCH5"/>
<evidence type="ECO:0000313" key="3">
    <source>
        <dbReference type="Proteomes" id="UP000215914"/>
    </source>
</evidence>
<evidence type="ECO:0000313" key="2">
    <source>
        <dbReference type="EMBL" id="OTG08449.1"/>
    </source>
</evidence>
<sequence length="77" mass="8686">MHEHIKTITKLRGSQARWRLGKRSESDGLGTRKKSITGCLVILGCIRMMIKSSIKNRTHIIEASAMISLCFVLKQSM</sequence>
<dbReference type="Proteomes" id="UP000215914">
    <property type="component" value="Chromosome 11"/>
</dbReference>
<evidence type="ECO:0000313" key="1">
    <source>
        <dbReference type="EMBL" id="KAF5795360.1"/>
    </source>
</evidence>